<name>A0A6P0GIQ3_9ACTN</name>
<dbReference type="RefSeq" id="WP_163477293.1">
    <property type="nucleotide sequence ID" value="NZ_JAAGWE010000024.1"/>
</dbReference>
<dbReference type="Proteomes" id="UP000471126">
    <property type="component" value="Unassembled WGS sequence"/>
</dbReference>
<keyword evidence="1" id="KW-0812">Transmembrane</keyword>
<keyword evidence="1" id="KW-0472">Membrane</keyword>
<dbReference type="EMBL" id="JAAGWE010000024">
    <property type="protein sequence ID" value="NEM07158.1"/>
    <property type="molecule type" value="Genomic_DNA"/>
</dbReference>
<accession>A0A6P0GIQ3</accession>
<reference evidence="2 3" key="1">
    <citation type="submission" date="2019-12" db="EMBL/GenBank/DDBJ databases">
        <title>WGS of CPCC 203550 I12A-02606.</title>
        <authorList>
            <person name="Jiang Z."/>
        </authorList>
    </citation>
    <scope>NUCLEOTIDE SEQUENCE [LARGE SCALE GENOMIC DNA]</scope>
    <source>
        <strain evidence="2 3">I12A-02606</strain>
    </source>
</reference>
<evidence type="ECO:0000313" key="2">
    <source>
        <dbReference type="EMBL" id="NEM07158.1"/>
    </source>
</evidence>
<evidence type="ECO:0000313" key="3">
    <source>
        <dbReference type="Proteomes" id="UP000471126"/>
    </source>
</evidence>
<protein>
    <submittedName>
        <fullName evidence="2">Uncharacterized protein</fullName>
    </submittedName>
</protein>
<keyword evidence="1" id="KW-1133">Transmembrane helix</keyword>
<dbReference type="AlphaFoldDB" id="A0A6P0GIQ3"/>
<feature type="transmembrane region" description="Helical" evidence="1">
    <location>
        <begin position="30"/>
        <end position="48"/>
    </location>
</feature>
<gene>
    <name evidence="2" type="ORF">GCU54_14195</name>
</gene>
<comment type="caution">
    <text evidence="2">The sequence shown here is derived from an EMBL/GenBank/DDBJ whole genome shotgun (WGS) entry which is preliminary data.</text>
</comment>
<organism evidence="2 3">
    <name type="scientific">Geodermatophilus normandii</name>
    <dbReference type="NCBI Taxonomy" id="1137989"/>
    <lineage>
        <taxon>Bacteria</taxon>
        <taxon>Bacillati</taxon>
        <taxon>Actinomycetota</taxon>
        <taxon>Actinomycetes</taxon>
        <taxon>Geodermatophilales</taxon>
        <taxon>Geodermatophilaceae</taxon>
        <taxon>Geodermatophilus</taxon>
    </lineage>
</organism>
<sequence length="60" mass="6069">MNGALKAAWGLTAFVVVAGLVLWLTTGRAVFAVFIVLGVLTGLGAWVTGRSTTPKGGPTP</sequence>
<evidence type="ECO:0000256" key="1">
    <source>
        <dbReference type="SAM" id="Phobius"/>
    </source>
</evidence>
<proteinExistence type="predicted"/>
<feature type="transmembrane region" description="Helical" evidence="1">
    <location>
        <begin position="7"/>
        <end position="24"/>
    </location>
</feature>